<dbReference type="PANTHER" id="PTHR30346">
    <property type="entry name" value="TRANSCRIPTIONAL DUAL REGULATOR HCAR-RELATED"/>
    <property type="match status" value="1"/>
</dbReference>
<dbReference type="Gene3D" id="1.10.10.10">
    <property type="entry name" value="Winged helix-like DNA-binding domain superfamily/Winged helix DNA-binding domain"/>
    <property type="match status" value="1"/>
</dbReference>
<dbReference type="PROSITE" id="PS50931">
    <property type="entry name" value="HTH_LYSR"/>
    <property type="match status" value="1"/>
</dbReference>
<evidence type="ECO:0000256" key="2">
    <source>
        <dbReference type="ARBA" id="ARBA00023015"/>
    </source>
</evidence>
<dbReference type="InterPro" id="IPR005119">
    <property type="entry name" value="LysR_subst-bd"/>
</dbReference>
<dbReference type="SUPFAM" id="SSF53850">
    <property type="entry name" value="Periplasmic binding protein-like II"/>
    <property type="match status" value="1"/>
</dbReference>
<reference evidence="6 7" key="1">
    <citation type="submission" date="2024-09" db="EMBL/GenBank/DDBJ databases">
        <authorList>
            <person name="Sun Q."/>
            <person name="Mori K."/>
        </authorList>
    </citation>
    <scope>NUCLEOTIDE SEQUENCE [LARGE SCALE GENOMIC DNA]</scope>
    <source>
        <strain evidence="6 7">JCM 3307</strain>
    </source>
</reference>
<evidence type="ECO:0000256" key="4">
    <source>
        <dbReference type="ARBA" id="ARBA00023163"/>
    </source>
</evidence>
<comment type="similarity">
    <text evidence="1">Belongs to the LysR transcriptional regulatory family.</text>
</comment>
<dbReference type="InterPro" id="IPR036388">
    <property type="entry name" value="WH-like_DNA-bd_sf"/>
</dbReference>
<comment type="caution">
    <text evidence="6">The sequence shown here is derived from an EMBL/GenBank/DDBJ whole genome shotgun (WGS) entry which is preliminary data.</text>
</comment>
<gene>
    <name evidence="6" type="ORF">ACFFTR_21785</name>
</gene>
<dbReference type="Gene3D" id="3.40.190.10">
    <property type="entry name" value="Periplasmic binding protein-like II"/>
    <property type="match status" value="2"/>
</dbReference>
<organism evidence="6 7">
    <name type="scientific">Dactylosporangium vinaceum</name>
    <dbReference type="NCBI Taxonomy" id="53362"/>
    <lineage>
        <taxon>Bacteria</taxon>
        <taxon>Bacillati</taxon>
        <taxon>Actinomycetota</taxon>
        <taxon>Actinomycetes</taxon>
        <taxon>Micromonosporales</taxon>
        <taxon>Micromonosporaceae</taxon>
        <taxon>Dactylosporangium</taxon>
    </lineage>
</organism>
<dbReference type="RefSeq" id="WP_223093204.1">
    <property type="nucleotide sequence ID" value="NZ_CP061913.1"/>
</dbReference>
<name>A0ABV5MA38_9ACTN</name>
<accession>A0ABV5MA38</accession>
<dbReference type="SUPFAM" id="SSF46785">
    <property type="entry name" value="Winged helix' DNA-binding domain"/>
    <property type="match status" value="1"/>
</dbReference>
<dbReference type="PANTHER" id="PTHR30346:SF0">
    <property type="entry name" value="HCA OPERON TRANSCRIPTIONAL ACTIVATOR HCAR"/>
    <property type="match status" value="1"/>
</dbReference>
<dbReference type="Proteomes" id="UP001589608">
    <property type="component" value="Unassembled WGS sequence"/>
</dbReference>
<dbReference type="EMBL" id="JBHMCA010000043">
    <property type="protein sequence ID" value="MFB9445719.1"/>
    <property type="molecule type" value="Genomic_DNA"/>
</dbReference>
<proteinExistence type="inferred from homology"/>
<dbReference type="Pfam" id="PF00126">
    <property type="entry name" value="HTH_1"/>
    <property type="match status" value="1"/>
</dbReference>
<keyword evidence="4" id="KW-0804">Transcription</keyword>
<feature type="domain" description="HTH lysR-type" evidence="5">
    <location>
        <begin position="3"/>
        <end position="60"/>
    </location>
</feature>
<evidence type="ECO:0000256" key="3">
    <source>
        <dbReference type="ARBA" id="ARBA00023125"/>
    </source>
</evidence>
<evidence type="ECO:0000313" key="6">
    <source>
        <dbReference type="EMBL" id="MFB9445719.1"/>
    </source>
</evidence>
<evidence type="ECO:0000313" key="7">
    <source>
        <dbReference type="Proteomes" id="UP001589608"/>
    </source>
</evidence>
<dbReference type="Pfam" id="PF03466">
    <property type="entry name" value="LysR_substrate"/>
    <property type="match status" value="1"/>
</dbReference>
<keyword evidence="7" id="KW-1185">Reference proteome</keyword>
<protein>
    <submittedName>
        <fullName evidence="6">LysR family transcriptional regulator</fullName>
    </submittedName>
</protein>
<evidence type="ECO:0000259" key="5">
    <source>
        <dbReference type="PROSITE" id="PS50931"/>
    </source>
</evidence>
<keyword evidence="2" id="KW-0805">Transcription regulation</keyword>
<dbReference type="InterPro" id="IPR000847">
    <property type="entry name" value="LysR_HTH_N"/>
</dbReference>
<sequence>MDLELRQLRAFVAVVEAGTFTDAAAGLGMSQAAVSRAVAGLETVLGARLLHRTTRHVRLTATGTQVLARARAVLNEVAHLRRSVERSRTELRVGYAWAAMGRHTRRIQRAWAQRHPGVPLVFVQQNSLAAGLTDGTADAAVVRRALDDPRFATAEVGLEHRLAAVSTEHTLARRRTVRLADLTRYTVAMDERTGTTSLGLWPPGAVPATVRATRGTDEWLTLIAANQAVGVTSEATAHQNPRPGVAYRRMSDAPPIEVRLAWWRDDPPAHLDDLVALTRAAYQGVSAVPDGPATTGIEEGRRLG</sequence>
<keyword evidence="3" id="KW-0238">DNA-binding</keyword>
<dbReference type="InterPro" id="IPR036390">
    <property type="entry name" value="WH_DNA-bd_sf"/>
</dbReference>
<dbReference type="PRINTS" id="PR00039">
    <property type="entry name" value="HTHLYSR"/>
</dbReference>
<evidence type="ECO:0000256" key="1">
    <source>
        <dbReference type="ARBA" id="ARBA00009437"/>
    </source>
</evidence>